<accession>A0AAW0Z0L7</accession>
<dbReference type="AlphaFoldDB" id="A0AAW0Z0L7"/>
<evidence type="ECO:0008006" key="3">
    <source>
        <dbReference type="Google" id="ProtNLM"/>
    </source>
</evidence>
<proteinExistence type="predicted"/>
<dbReference type="KEGG" id="kne:92179348"/>
<protein>
    <recommendedName>
        <fullName evidence="3">Myb-like domain-containing protein</fullName>
    </recommendedName>
</protein>
<dbReference type="Proteomes" id="UP001388673">
    <property type="component" value="Unassembled WGS sequence"/>
</dbReference>
<name>A0AAW0Z0L7_9TREE</name>
<sequence>MHSRPSTPVATYIPLTPPPTEHRLVKYTLNNQDSSSATSGRSETSGLTSDKIVLRLDGDSNDDEIVGIGKTSMPTTKIYEQHLGGGYIANLCVGNNRITSDGDLELDHIDLGTSDGKRQRSEEVDHDDSDIELVGVMRSKKTKRIGQLNSQSTSATGGTPLRALDRDMEPICTTCGCDCKAQADWSATSGRRAGGSGSSTLSLAVRSNILELLLRPGESLFTRMRSEGLVNDWKDIAAMVGAQREDFDRVRHCARSLQDSLPGRMRRGEL</sequence>
<evidence type="ECO:0000313" key="2">
    <source>
        <dbReference type="Proteomes" id="UP001388673"/>
    </source>
</evidence>
<organism evidence="1 2">
    <name type="scientific">Kwoniella newhampshirensis</name>
    <dbReference type="NCBI Taxonomy" id="1651941"/>
    <lineage>
        <taxon>Eukaryota</taxon>
        <taxon>Fungi</taxon>
        <taxon>Dikarya</taxon>
        <taxon>Basidiomycota</taxon>
        <taxon>Agaricomycotina</taxon>
        <taxon>Tremellomycetes</taxon>
        <taxon>Tremellales</taxon>
        <taxon>Cryptococcaceae</taxon>
        <taxon>Kwoniella</taxon>
    </lineage>
</organism>
<gene>
    <name evidence="1" type="ORF">IAR55_002089</name>
</gene>
<evidence type="ECO:0000313" key="1">
    <source>
        <dbReference type="EMBL" id="KAK8861270.1"/>
    </source>
</evidence>
<keyword evidence="2" id="KW-1185">Reference proteome</keyword>
<dbReference type="GeneID" id="92179348"/>
<dbReference type="EMBL" id="JBCAWK010000004">
    <property type="protein sequence ID" value="KAK8861270.1"/>
    <property type="molecule type" value="Genomic_DNA"/>
</dbReference>
<reference evidence="1 2" key="1">
    <citation type="journal article" date="2024" name="bioRxiv">
        <title>Comparative genomics of Cryptococcus and Kwoniella reveals pathogenesis evolution and contrasting karyotype dynamics via intercentromeric recombination or chromosome fusion.</title>
        <authorList>
            <person name="Coelho M.A."/>
            <person name="David-Palma M."/>
            <person name="Shea T."/>
            <person name="Bowers K."/>
            <person name="McGinley-Smith S."/>
            <person name="Mohammad A.W."/>
            <person name="Gnirke A."/>
            <person name="Yurkov A.M."/>
            <person name="Nowrousian M."/>
            <person name="Sun S."/>
            <person name="Cuomo C.A."/>
            <person name="Heitman J."/>
        </authorList>
    </citation>
    <scope>NUCLEOTIDE SEQUENCE [LARGE SCALE GENOMIC DNA]</scope>
    <source>
        <strain evidence="1 2">CBS 13917</strain>
    </source>
</reference>
<comment type="caution">
    <text evidence="1">The sequence shown here is derived from an EMBL/GenBank/DDBJ whole genome shotgun (WGS) entry which is preliminary data.</text>
</comment>
<dbReference type="RefSeq" id="XP_066803895.1">
    <property type="nucleotide sequence ID" value="XM_066945206.1"/>
</dbReference>